<comment type="similarity">
    <text evidence="2 10">Belongs to the GPI inositol-deacylase family.</text>
</comment>
<dbReference type="GO" id="GO:0050185">
    <property type="term" value="F:phosphatidylinositol deacylase activity"/>
    <property type="evidence" value="ECO:0007669"/>
    <property type="project" value="TreeGrafter"/>
</dbReference>
<dbReference type="InterPro" id="IPR029058">
    <property type="entry name" value="AB_hydrolase_fold"/>
</dbReference>
<feature type="compositionally biased region" description="Pro residues" evidence="11">
    <location>
        <begin position="793"/>
        <end position="803"/>
    </location>
</feature>
<dbReference type="InterPro" id="IPR039529">
    <property type="entry name" value="PGAP1/BST1"/>
</dbReference>
<evidence type="ECO:0000313" key="15">
    <source>
        <dbReference type="Proteomes" id="UP000639403"/>
    </source>
</evidence>
<evidence type="ECO:0000256" key="7">
    <source>
        <dbReference type="ARBA" id="ARBA00022927"/>
    </source>
</evidence>
<evidence type="ECO:0000256" key="1">
    <source>
        <dbReference type="ARBA" id="ARBA00004477"/>
    </source>
</evidence>
<evidence type="ECO:0000256" key="11">
    <source>
        <dbReference type="SAM" id="MobiDB-lite"/>
    </source>
</evidence>
<feature type="transmembrane region" description="Helical" evidence="10">
    <location>
        <begin position="865"/>
        <end position="886"/>
    </location>
</feature>
<dbReference type="SUPFAM" id="SSF53474">
    <property type="entry name" value="alpha/beta-Hydrolases"/>
    <property type="match status" value="1"/>
</dbReference>
<feature type="transmembrane region" description="Helical" evidence="10">
    <location>
        <begin position="743"/>
        <end position="766"/>
    </location>
</feature>
<comment type="subcellular location">
    <subcellularLocation>
        <location evidence="1">Endoplasmic reticulum membrane</location>
        <topology evidence="1">Multi-pass membrane protein</topology>
    </subcellularLocation>
</comment>
<keyword evidence="6 10" id="KW-0256">Endoplasmic reticulum</keyword>
<evidence type="ECO:0000256" key="2">
    <source>
        <dbReference type="ARBA" id="ARBA00006931"/>
    </source>
</evidence>
<dbReference type="GO" id="GO:0006888">
    <property type="term" value="P:endoplasmic reticulum to Golgi vesicle-mediated transport"/>
    <property type="evidence" value="ECO:0007669"/>
    <property type="project" value="TreeGrafter"/>
</dbReference>
<feature type="transmembrane region" description="Helical" evidence="10">
    <location>
        <begin position="619"/>
        <end position="638"/>
    </location>
</feature>
<dbReference type="Pfam" id="PF07819">
    <property type="entry name" value="PGAP1"/>
    <property type="match status" value="1"/>
</dbReference>
<keyword evidence="9 10" id="KW-0472">Membrane</keyword>
<reference evidence="14" key="2">
    <citation type="journal article" name="Front. Microbiol.">
        <title>Degradative Capacity of Two Strains of Rhodonia placenta: From Phenotype to Genotype.</title>
        <authorList>
            <person name="Kolle M."/>
            <person name="Horta M.A.C."/>
            <person name="Nowrousian M."/>
            <person name="Ohm R.A."/>
            <person name="Benz J.P."/>
            <person name="Pilgard A."/>
        </authorList>
    </citation>
    <scope>NUCLEOTIDE SEQUENCE</scope>
    <source>
        <strain evidence="14">FPRL280</strain>
    </source>
</reference>
<dbReference type="EMBL" id="JADOXO010000087">
    <property type="protein sequence ID" value="KAF9814378.1"/>
    <property type="molecule type" value="Genomic_DNA"/>
</dbReference>
<keyword evidence="8 10" id="KW-1133">Transmembrane helix</keyword>
<dbReference type="GO" id="GO:0006505">
    <property type="term" value="P:GPI anchor metabolic process"/>
    <property type="evidence" value="ECO:0007669"/>
    <property type="project" value="TreeGrafter"/>
</dbReference>
<keyword evidence="4 10" id="KW-0812">Transmembrane</keyword>
<feature type="transmembrane region" description="Helical" evidence="10">
    <location>
        <begin position="659"/>
        <end position="677"/>
    </location>
</feature>
<accession>A0A8H7P2K3</accession>
<comment type="function">
    <text evidence="10">Involved in inositol deacylation of GPI-anchored proteins which plays important roles in the quality control and ER-associated degradation of GPI-anchored proteins.</text>
</comment>
<feature type="domain" description="GPI inositol-deacylase PGAP1-like alpha/beta" evidence="12">
    <location>
        <begin position="77"/>
        <end position="296"/>
    </location>
</feature>
<organism evidence="14 15">
    <name type="scientific">Rhodonia placenta</name>
    <dbReference type="NCBI Taxonomy" id="104341"/>
    <lineage>
        <taxon>Eukaryota</taxon>
        <taxon>Fungi</taxon>
        <taxon>Dikarya</taxon>
        <taxon>Basidiomycota</taxon>
        <taxon>Agaricomycotina</taxon>
        <taxon>Agaricomycetes</taxon>
        <taxon>Polyporales</taxon>
        <taxon>Adustoporiaceae</taxon>
        <taxon>Rhodonia</taxon>
    </lineage>
</organism>
<evidence type="ECO:0000259" key="12">
    <source>
        <dbReference type="Pfam" id="PF07819"/>
    </source>
</evidence>
<dbReference type="GO" id="GO:0015031">
    <property type="term" value="P:protein transport"/>
    <property type="evidence" value="ECO:0007669"/>
    <property type="project" value="UniProtKB-KW"/>
</dbReference>
<feature type="transmembrane region" description="Helical" evidence="10">
    <location>
        <begin position="892"/>
        <end position="909"/>
    </location>
</feature>
<evidence type="ECO:0000313" key="14">
    <source>
        <dbReference type="EMBL" id="KAF9814378.1"/>
    </source>
</evidence>
<dbReference type="InterPro" id="IPR056824">
    <property type="entry name" value="PGAP1_TMD"/>
</dbReference>
<feature type="transmembrane region" description="Helical" evidence="10">
    <location>
        <begin position="820"/>
        <end position="841"/>
    </location>
</feature>
<dbReference type="GO" id="GO:0005789">
    <property type="term" value="C:endoplasmic reticulum membrane"/>
    <property type="evidence" value="ECO:0007669"/>
    <property type="project" value="UniProtKB-SubCell"/>
</dbReference>
<dbReference type="AlphaFoldDB" id="A0A8H7P2K3"/>
<feature type="region of interest" description="Disordered" evidence="11">
    <location>
        <begin position="791"/>
        <end position="810"/>
    </location>
</feature>
<dbReference type="PANTHER" id="PTHR15495:SF7">
    <property type="entry name" value="GPI INOSITOL-DEACYLASE"/>
    <property type="match status" value="1"/>
</dbReference>
<sequence>MQRLLLPTLGLVSLLSVFVFYRAGLDISTSLSPQGCRMSWMSPSYVLQSGLNRTWTPLASRYSLYLYREVGWDPVHELHGAPVLFIPGNAGSSHQVRSIASSAARQYFSSPYHVAEEFAQGRHSALDFFALEFNEDLSAFHGPTLDAETSYARAAIEYIFSLYPEQRSMTILAHSMGGVVATALLAHPNVTALITMSTPHTLPPVRLDRRIDKIYRSNQQVLQSDPTPILSLCGGATDLQVPAESCVVDDRRLELGDGSPYRRTVFTSALEGAWSGVGHREMVWCHQVRWRIARAALVLADAPSRAERERALDTWLRDGHLLPPSSGALPMPGPGELHLDALDEADVEFLEPLGSFVLAKPTRRRTYLLPIPSAASSFDEFADFEIAAYGSGRPALALGFYLCLSSSATVRPKSCTPLELTTNRRLPAPVPGAPFPVPDEGVDESEYVYAYGAKITDDGETAVRYVAVDVNPSHGEGWVTGGLVPLTPVVGDVWGTPEVELPKALRTEISFPGLLSHALIVYRLQPILQDASSCSDALMPPLLQHTSHPSEAHYFPMLPGRLILLHSHASGPFLPHTYRGFNLTIHSSNDQGCGVKAIKISVDWWATLGRWGPRYAQAALAWGIGLCGLAMYYALVTGEHIPEAIPSVEQSLARIARDLLPRLLALSFFGSLLPFPLTTWLGNKDESAFAILAPIIGVVVFGLVYLVWLVLGMSVNAVAWLVRRTGGARRDDAASRRNALLSMGLVFLLIFVFVPWQVAFLSAWIYHFCTCAAYSASCDPSTLSGNRAIPLLPRRPVPPPQPAREPNQDKERTTLLSHHLHALLLMTWLLPIAAPVLAVWVRTASGAGFQAVWASGSGWGADRNVLFVAPWLLFVEWAGAGGGMLGNTGWSRFSPALAMGLLPPIAVFFGSRAPYIAFEAASGVMFLIMLGGIGPRYWGGKGWFHR</sequence>
<keyword evidence="7 10" id="KW-0653">Protein transport</keyword>
<evidence type="ECO:0000256" key="5">
    <source>
        <dbReference type="ARBA" id="ARBA00022801"/>
    </source>
</evidence>
<keyword evidence="3 10" id="KW-0813">Transport</keyword>
<comment type="caution">
    <text evidence="14">The sequence shown here is derived from an EMBL/GenBank/DDBJ whole genome shotgun (WGS) entry which is preliminary data.</text>
</comment>
<dbReference type="Gene3D" id="3.40.50.1820">
    <property type="entry name" value="alpha/beta hydrolase"/>
    <property type="match status" value="1"/>
</dbReference>
<dbReference type="PANTHER" id="PTHR15495">
    <property type="entry name" value="NEGATIVE REGULATOR OF VESICLE FORMATION-RELATED"/>
    <property type="match status" value="1"/>
</dbReference>
<evidence type="ECO:0000256" key="3">
    <source>
        <dbReference type="ARBA" id="ARBA00022448"/>
    </source>
</evidence>
<evidence type="ECO:0000259" key="13">
    <source>
        <dbReference type="Pfam" id="PF25140"/>
    </source>
</evidence>
<protein>
    <recommendedName>
        <fullName evidence="10">GPI inositol-deacylase</fullName>
        <ecNumber evidence="10">3.1.-.-</ecNumber>
    </recommendedName>
</protein>
<proteinExistence type="inferred from homology"/>
<dbReference type="EC" id="3.1.-.-" evidence="10"/>
<feature type="transmembrane region" description="Helical" evidence="10">
    <location>
        <begin position="916"/>
        <end position="938"/>
    </location>
</feature>
<feature type="transmembrane region" description="Helical" evidence="10">
    <location>
        <begin position="689"/>
        <end position="722"/>
    </location>
</feature>
<dbReference type="InterPro" id="IPR012908">
    <property type="entry name" value="PGAP1-ab_dom-like"/>
</dbReference>
<dbReference type="Proteomes" id="UP000639403">
    <property type="component" value="Unassembled WGS sequence"/>
</dbReference>
<dbReference type="Pfam" id="PF25140">
    <property type="entry name" value="PGAP1_TMD"/>
    <property type="match status" value="1"/>
</dbReference>
<name>A0A8H7P2K3_9APHY</name>
<evidence type="ECO:0000256" key="9">
    <source>
        <dbReference type="ARBA" id="ARBA00023136"/>
    </source>
</evidence>
<gene>
    <name evidence="14" type="ORF">IEO21_05112</name>
</gene>
<keyword evidence="5 10" id="KW-0378">Hydrolase</keyword>
<evidence type="ECO:0000256" key="8">
    <source>
        <dbReference type="ARBA" id="ARBA00022989"/>
    </source>
</evidence>
<evidence type="ECO:0000256" key="4">
    <source>
        <dbReference type="ARBA" id="ARBA00022692"/>
    </source>
</evidence>
<reference evidence="14" key="1">
    <citation type="submission" date="2020-11" db="EMBL/GenBank/DDBJ databases">
        <authorList>
            <person name="Koelle M."/>
            <person name="Horta M.A.C."/>
            <person name="Nowrousian M."/>
            <person name="Ohm R.A."/>
            <person name="Benz P."/>
            <person name="Pilgard A."/>
        </authorList>
    </citation>
    <scope>NUCLEOTIDE SEQUENCE</scope>
    <source>
        <strain evidence="14">FPRL280</strain>
    </source>
</reference>
<feature type="domain" description="GPI inositol-deacylase transmembrane" evidence="13">
    <location>
        <begin position="681"/>
        <end position="927"/>
    </location>
</feature>
<evidence type="ECO:0000256" key="10">
    <source>
        <dbReference type="RuleBase" id="RU365011"/>
    </source>
</evidence>
<evidence type="ECO:0000256" key="6">
    <source>
        <dbReference type="ARBA" id="ARBA00022824"/>
    </source>
</evidence>